<accession>A0AAW1N2E5</accession>
<proteinExistence type="predicted"/>
<dbReference type="SUPFAM" id="SSF56219">
    <property type="entry name" value="DNase I-like"/>
    <property type="match status" value="1"/>
</dbReference>
<dbReference type="AlphaFoldDB" id="A0AAW1N2E5"/>
<sequence>MACDTSAVVNELNKLKKSELIDIIITGKLPEQICENEEIKKMLNLKQWQLEPACQTKVICLTETWARKNELAVRKIQEYKYVTSFNRTLTHGGGCAIWSQPDLNIDPIDVSNFSVEKNFEVCAAMLNYKSAKIIILNIYRSPSGNYNNFVLALNAILEFLYNPGYYIILTGDFNINCIHINETYLQSGPARIDDGLDLKINLLFAIIYRMCPGMMFTMAPLRRINLIYIYVYFKLLL</sequence>
<dbReference type="Gene3D" id="3.60.10.10">
    <property type="entry name" value="Endonuclease/exonuclease/phosphatase"/>
    <property type="match status" value="1"/>
</dbReference>
<dbReference type="InterPro" id="IPR005135">
    <property type="entry name" value="Endo/exonuclease/phosphatase"/>
</dbReference>
<name>A0AAW1N2E5_POPJA</name>
<evidence type="ECO:0000313" key="2">
    <source>
        <dbReference type="EMBL" id="KAK9752802.1"/>
    </source>
</evidence>
<protein>
    <recommendedName>
        <fullName evidence="1">Endonuclease/exonuclease/phosphatase domain-containing protein</fullName>
    </recommendedName>
</protein>
<keyword evidence="3" id="KW-1185">Reference proteome</keyword>
<comment type="caution">
    <text evidence="2">The sequence shown here is derived from an EMBL/GenBank/DDBJ whole genome shotgun (WGS) entry which is preliminary data.</text>
</comment>
<reference evidence="2 3" key="1">
    <citation type="journal article" date="2024" name="BMC Genomics">
        <title>De novo assembly and annotation of Popillia japonica's genome with initial clues to its potential as an invasive pest.</title>
        <authorList>
            <person name="Cucini C."/>
            <person name="Boschi S."/>
            <person name="Funari R."/>
            <person name="Cardaioli E."/>
            <person name="Iannotti N."/>
            <person name="Marturano G."/>
            <person name="Paoli F."/>
            <person name="Bruttini M."/>
            <person name="Carapelli A."/>
            <person name="Frati F."/>
            <person name="Nardi F."/>
        </authorList>
    </citation>
    <scope>NUCLEOTIDE SEQUENCE [LARGE SCALE GENOMIC DNA]</scope>
    <source>
        <strain evidence="2">DMR45628</strain>
    </source>
</reference>
<dbReference type="InterPro" id="IPR036691">
    <property type="entry name" value="Endo/exonu/phosph_ase_sf"/>
</dbReference>
<organism evidence="2 3">
    <name type="scientific">Popillia japonica</name>
    <name type="common">Japanese beetle</name>
    <dbReference type="NCBI Taxonomy" id="7064"/>
    <lineage>
        <taxon>Eukaryota</taxon>
        <taxon>Metazoa</taxon>
        <taxon>Ecdysozoa</taxon>
        <taxon>Arthropoda</taxon>
        <taxon>Hexapoda</taxon>
        <taxon>Insecta</taxon>
        <taxon>Pterygota</taxon>
        <taxon>Neoptera</taxon>
        <taxon>Endopterygota</taxon>
        <taxon>Coleoptera</taxon>
        <taxon>Polyphaga</taxon>
        <taxon>Scarabaeiformia</taxon>
        <taxon>Scarabaeidae</taxon>
        <taxon>Rutelinae</taxon>
        <taxon>Popillia</taxon>
    </lineage>
</organism>
<dbReference type="Proteomes" id="UP001458880">
    <property type="component" value="Unassembled WGS sequence"/>
</dbReference>
<feature type="domain" description="Endonuclease/exonuclease/phosphatase" evidence="1">
    <location>
        <begin position="58"/>
        <end position="180"/>
    </location>
</feature>
<dbReference type="PANTHER" id="PTHR33776:SF3">
    <property type="entry name" value="PHD-TYPE DOMAIN-CONTAINING PROTEIN"/>
    <property type="match status" value="1"/>
</dbReference>
<gene>
    <name evidence="2" type="ORF">QE152_g3985</name>
</gene>
<evidence type="ECO:0000313" key="3">
    <source>
        <dbReference type="Proteomes" id="UP001458880"/>
    </source>
</evidence>
<dbReference type="GO" id="GO:0003824">
    <property type="term" value="F:catalytic activity"/>
    <property type="evidence" value="ECO:0007669"/>
    <property type="project" value="InterPro"/>
</dbReference>
<evidence type="ECO:0000259" key="1">
    <source>
        <dbReference type="Pfam" id="PF03372"/>
    </source>
</evidence>
<dbReference type="EMBL" id="JASPKY010000018">
    <property type="protein sequence ID" value="KAK9752802.1"/>
    <property type="molecule type" value="Genomic_DNA"/>
</dbReference>
<dbReference type="Pfam" id="PF03372">
    <property type="entry name" value="Exo_endo_phos"/>
    <property type="match status" value="1"/>
</dbReference>
<dbReference type="PANTHER" id="PTHR33776">
    <property type="entry name" value="ENDO/EXONUCLEASE/PHOSPHATASE DOMAIN-CONTAINING PROTEIN"/>
    <property type="match status" value="1"/>
</dbReference>